<dbReference type="PANTHER" id="PTHR33096:SF1">
    <property type="entry name" value="CXC1-LIKE CYSTEINE CLUSTER ASSOCIATED WITH KDZ TRANSPOSASES DOMAIN-CONTAINING PROTEIN"/>
    <property type="match status" value="1"/>
</dbReference>
<dbReference type="PANTHER" id="PTHR33096">
    <property type="entry name" value="CXC2 DOMAIN-CONTAINING PROTEIN"/>
    <property type="match status" value="1"/>
</dbReference>
<reference evidence="1" key="1">
    <citation type="submission" date="2013-11" db="EMBL/GenBank/DDBJ databases">
        <title>Genome sequence of the fusiform rust pathogen reveals effectors for host alternation and coevolution with pine.</title>
        <authorList>
            <consortium name="DOE Joint Genome Institute"/>
            <person name="Smith K."/>
            <person name="Pendleton A."/>
            <person name="Kubisiak T."/>
            <person name="Anderson C."/>
            <person name="Salamov A."/>
            <person name="Aerts A."/>
            <person name="Riley R."/>
            <person name="Clum A."/>
            <person name="Lindquist E."/>
            <person name="Ence D."/>
            <person name="Campbell M."/>
            <person name="Kronenberg Z."/>
            <person name="Feau N."/>
            <person name="Dhillon B."/>
            <person name="Hamelin R."/>
            <person name="Burleigh J."/>
            <person name="Smith J."/>
            <person name="Yandell M."/>
            <person name="Nelson C."/>
            <person name="Grigoriev I."/>
            <person name="Davis J."/>
        </authorList>
    </citation>
    <scope>NUCLEOTIDE SEQUENCE</scope>
    <source>
        <strain evidence="1">G11</strain>
    </source>
</reference>
<dbReference type="Proteomes" id="UP000886653">
    <property type="component" value="Unassembled WGS sequence"/>
</dbReference>
<dbReference type="OrthoDB" id="3364670at2759"/>
<dbReference type="InterPro" id="IPR040521">
    <property type="entry name" value="KDZ"/>
</dbReference>
<proteinExistence type="predicted"/>
<accession>A0A9P6N9B1</accession>
<keyword evidence="2" id="KW-1185">Reference proteome</keyword>
<organism evidence="1 2">
    <name type="scientific">Cronartium quercuum f. sp. fusiforme G11</name>
    <dbReference type="NCBI Taxonomy" id="708437"/>
    <lineage>
        <taxon>Eukaryota</taxon>
        <taxon>Fungi</taxon>
        <taxon>Dikarya</taxon>
        <taxon>Basidiomycota</taxon>
        <taxon>Pucciniomycotina</taxon>
        <taxon>Pucciniomycetes</taxon>
        <taxon>Pucciniales</taxon>
        <taxon>Coleosporiaceae</taxon>
        <taxon>Cronartium</taxon>
    </lineage>
</organism>
<dbReference type="EMBL" id="MU167535">
    <property type="protein sequence ID" value="KAG0139700.1"/>
    <property type="molecule type" value="Genomic_DNA"/>
</dbReference>
<feature type="non-terminal residue" evidence="1">
    <location>
        <position position="1"/>
    </location>
</feature>
<evidence type="ECO:0000313" key="1">
    <source>
        <dbReference type="EMBL" id="KAG0139700.1"/>
    </source>
</evidence>
<name>A0A9P6N9B1_9BASI</name>
<dbReference type="Pfam" id="PF18758">
    <property type="entry name" value="KDZ"/>
    <property type="match status" value="1"/>
</dbReference>
<comment type="caution">
    <text evidence="1">The sequence shown here is derived from an EMBL/GenBank/DDBJ whole genome shotgun (WGS) entry which is preliminary data.</text>
</comment>
<protein>
    <submittedName>
        <fullName evidence="1">Uncharacterized protein</fullName>
    </submittedName>
</protein>
<dbReference type="AlphaFoldDB" id="A0A9P6N9B1"/>
<sequence length="78" mass="9132">RLHYPISILEQFLQQLLDIKFGVLYDIGCHLDAHITKQGLLPTYQNWLMFGTAVFHAYVHEWACQIVYNPHCQENCIA</sequence>
<gene>
    <name evidence="1" type="ORF">CROQUDRAFT_54346</name>
</gene>
<evidence type="ECO:0000313" key="2">
    <source>
        <dbReference type="Proteomes" id="UP000886653"/>
    </source>
</evidence>